<dbReference type="OrthoDB" id="9796186at2"/>
<dbReference type="CDD" id="cd01392">
    <property type="entry name" value="HTH_LacI"/>
    <property type="match status" value="1"/>
</dbReference>
<keyword evidence="6" id="KW-1185">Reference proteome</keyword>
<keyword evidence="1" id="KW-0805">Transcription regulation</keyword>
<dbReference type="Gene3D" id="3.40.50.2300">
    <property type="match status" value="2"/>
</dbReference>
<dbReference type="InterPro" id="IPR010982">
    <property type="entry name" value="Lambda_DNA-bd_dom_sf"/>
</dbReference>
<dbReference type="KEGG" id="chya:V22_36730"/>
<accession>A0A517TDF1</accession>
<dbReference type="PANTHER" id="PTHR30146">
    <property type="entry name" value="LACI-RELATED TRANSCRIPTIONAL REPRESSOR"/>
    <property type="match status" value="1"/>
</dbReference>
<evidence type="ECO:0000313" key="5">
    <source>
        <dbReference type="EMBL" id="QDT66406.1"/>
    </source>
</evidence>
<dbReference type="InterPro" id="IPR000843">
    <property type="entry name" value="HTH_LacI"/>
</dbReference>
<dbReference type="PROSITE" id="PS50932">
    <property type="entry name" value="HTH_LACI_2"/>
    <property type="match status" value="1"/>
</dbReference>
<dbReference type="SMART" id="SM00354">
    <property type="entry name" value="HTH_LACI"/>
    <property type="match status" value="1"/>
</dbReference>
<protein>
    <submittedName>
        <fullName evidence="5">HTH-type transcriptional regulator DegA</fullName>
    </submittedName>
</protein>
<dbReference type="Gene3D" id="1.10.260.40">
    <property type="entry name" value="lambda repressor-like DNA-binding domains"/>
    <property type="match status" value="1"/>
</dbReference>
<dbReference type="CDD" id="cd06267">
    <property type="entry name" value="PBP1_LacI_sugar_binding-like"/>
    <property type="match status" value="1"/>
</dbReference>
<dbReference type="PANTHER" id="PTHR30146:SF109">
    <property type="entry name" value="HTH-TYPE TRANSCRIPTIONAL REGULATOR GALS"/>
    <property type="match status" value="1"/>
</dbReference>
<evidence type="ECO:0000259" key="4">
    <source>
        <dbReference type="PROSITE" id="PS50932"/>
    </source>
</evidence>
<feature type="domain" description="HTH lacI-type" evidence="4">
    <location>
        <begin position="9"/>
        <end position="67"/>
    </location>
</feature>
<dbReference type="SUPFAM" id="SSF53822">
    <property type="entry name" value="Periplasmic binding protein-like I"/>
    <property type="match status" value="1"/>
</dbReference>
<dbReference type="RefSeq" id="WP_145265467.1">
    <property type="nucleotide sequence ID" value="NZ_CP036316.1"/>
</dbReference>
<dbReference type="InterPro" id="IPR046335">
    <property type="entry name" value="LacI/GalR-like_sensor"/>
</dbReference>
<name>A0A517TDF1_9PLAN</name>
<evidence type="ECO:0000256" key="3">
    <source>
        <dbReference type="ARBA" id="ARBA00023163"/>
    </source>
</evidence>
<dbReference type="InterPro" id="IPR028082">
    <property type="entry name" value="Peripla_BP_I"/>
</dbReference>
<proteinExistence type="predicted"/>
<dbReference type="EMBL" id="CP036316">
    <property type="protein sequence ID" value="QDT66406.1"/>
    <property type="molecule type" value="Genomic_DNA"/>
</dbReference>
<keyword evidence="2" id="KW-0238">DNA-binding</keyword>
<dbReference type="AlphaFoldDB" id="A0A517TDF1"/>
<reference evidence="5 6" key="1">
    <citation type="submission" date="2019-02" db="EMBL/GenBank/DDBJ databases">
        <title>Deep-cultivation of Planctomycetes and their phenomic and genomic characterization uncovers novel biology.</title>
        <authorList>
            <person name="Wiegand S."/>
            <person name="Jogler M."/>
            <person name="Boedeker C."/>
            <person name="Pinto D."/>
            <person name="Vollmers J."/>
            <person name="Rivas-Marin E."/>
            <person name="Kohn T."/>
            <person name="Peeters S.H."/>
            <person name="Heuer A."/>
            <person name="Rast P."/>
            <person name="Oberbeckmann S."/>
            <person name="Bunk B."/>
            <person name="Jeske O."/>
            <person name="Meyerdierks A."/>
            <person name="Storesund J.E."/>
            <person name="Kallscheuer N."/>
            <person name="Luecker S."/>
            <person name="Lage O.M."/>
            <person name="Pohl T."/>
            <person name="Merkel B.J."/>
            <person name="Hornburger P."/>
            <person name="Mueller R.-W."/>
            <person name="Bruemmer F."/>
            <person name="Labrenz M."/>
            <person name="Spormann A.M."/>
            <person name="Op den Camp H."/>
            <person name="Overmann J."/>
            <person name="Amann R."/>
            <person name="Jetten M.S.M."/>
            <person name="Mascher T."/>
            <person name="Medema M.H."/>
            <person name="Devos D.P."/>
            <person name="Kaster A.-K."/>
            <person name="Ovreas L."/>
            <person name="Rohde M."/>
            <person name="Galperin M.Y."/>
            <person name="Jogler C."/>
        </authorList>
    </citation>
    <scope>NUCLEOTIDE SEQUENCE [LARGE SCALE GENOMIC DNA]</scope>
    <source>
        <strain evidence="5 6">V22</strain>
    </source>
</reference>
<dbReference type="GO" id="GO:0000976">
    <property type="term" value="F:transcription cis-regulatory region binding"/>
    <property type="evidence" value="ECO:0007669"/>
    <property type="project" value="TreeGrafter"/>
</dbReference>
<evidence type="ECO:0000256" key="2">
    <source>
        <dbReference type="ARBA" id="ARBA00023125"/>
    </source>
</evidence>
<dbReference type="Pfam" id="PF13377">
    <property type="entry name" value="Peripla_BP_3"/>
    <property type="match status" value="1"/>
</dbReference>
<dbReference type="SUPFAM" id="SSF47413">
    <property type="entry name" value="lambda repressor-like DNA-binding domains"/>
    <property type="match status" value="1"/>
</dbReference>
<dbReference type="Pfam" id="PF00356">
    <property type="entry name" value="LacI"/>
    <property type="match status" value="1"/>
</dbReference>
<evidence type="ECO:0000256" key="1">
    <source>
        <dbReference type="ARBA" id="ARBA00023015"/>
    </source>
</evidence>
<organism evidence="5 6">
    <name type="scientific">Calycomorphotria hydatis</name>
    <dbReference type="NCBI Taxonomy" id="2528027"/>
    <lineage>
        <taxon>Bacteria</taxon>
        <taxon>Pseudomonadati</taxon>
        <taxon>Planctomycetota</taxon>
        <taxon>Planctomycetia</taxon>
        <taxon>Planctomycetales</taxon>
        <taxon>Planctomycetaceae</taxon>
        <taxon>Calycomorphotria</taxon>
    </lineage>
</organism>
<evidence type="ECO:0000313" key="6">
    <source>
        <dbReference type="Proteomes" id="UP000319976"/>
    </source>
</evidence>
<dbReference type="GO" id="GO:0003700">
    <property type="term" value="F:DNA-binding transcription factor activity"/>
    <property type="evidence" value="ECO:0007669"/>
    <property type="project" value="TreeGrafter"/>
</dbReference>
<keyword evidence="3" id="KW-0804">Transcription</keyword>
<gene>
    <name evidence="5" type="primary">degA</name>
    <name evidence="5" type="ORF">V22_36730</name>
</gene>
<dbReference type="Proteomes" id="UP000319976">
    <property type="component" value="Chromosome"/>
</dbReference>
<sequence length="346" mass="38419">MNGNGNTKVRLVDIAAEAGVSRAVVGQVLNRSGGTSVRVSEATRERVLKIAKRLNYRPNRAAQQLRGKPTRMFGVILDTVNLPVFSARLSAIEAEAHRRRFRLVIGQVHHDSSAIQEYLDDFADRGIDGVLCLFDVMRDIRSDLSKVFEERPSVVIHAAPVIDDQPCVRVDTESAISMLIEHLVQRGRKKIGLSLWSLTDELMQLRKDVWERVLTEHGLEVSEDLLWVNPAGVQKPTSEAIDECIVALVKNQGVDAIVSSNDMWAVRLVQALRRHGYQVPQDVAVTGYDNLDISEIIEPGVTTIDQCHESYAVAALDLLEASLKGEIPAEIRNRVIAPKLVVREST</sequence>